<reference evidence="1" key="1">
    <citation type="journal article" date="2021" name="Proc. Natl. Acad. Sci. U.S.A.">
        <title>A Catalog of Tens of Thousands of Viruses from Human Metagenomes Reveals Hidden Associations with Chronic Diseases.</title>
        <authorList>
            <person name="Tisza M.J."/>
            <person name="Buck C.B."/>
        </authorList>
    </citation>
    <scope>NUCLEOTIDE SEQUENCE</scope>
    <source>
        <strain evidence="1">CtTOm1</strain>
    </source>
</reference>
<proteinExistence type="predicted"/>
<dbReference type="EMBL" id="BK015057">
    <property type="protein sequence ID" value="DAD89283.1"/>
    <property type="molecule type" value="Genomic_DNA"/>
</dbReference>
<protein>
    <submittedName>
        <fullName evidence="1">Uncharacterized protein</fullName>
    </submittedName>
</protein>
<accession>A0A8S5N532</accession>
<evidence type="ECO:0000313" key="1">
    <source>
        <dbReference type="EMBL" id="DAD89283.1"/>
    </source>
</evidence>
<sequence>MHRACGFWPVCIRAPARIFPHAAGFSEKAGGAHIFRPGRPEEGRRAI</sequence>
<organism evidence="1">
    <name type="scientific">Myoviridae sp. ctTOm1</name>
    <dbReference type="NCBI Taxonomy" id="2826657"/>
    <lineage>
        <taxon>Viruses</taxon>
        <taxon>Duplodnaviria</taxon>
        <taxon>Heunggongvirae</taxon>
        <taxon>Uroviricota</taxon>
        <taxon>Caudoviricetes</taxon>
    </lineage>
</organism>
<name>A0A8S5N532_9CAUD</name>